<reference evidence="1 2" key="1">
    <citation type="journal article" date="2015" name="Nature">
        <title>rRNA introns, odd ribosomes, and small enigmatic genomes across a large radiation of phyla.</title>
        <authorList>
            <person name="Brown C.T."/>
            <person name="Hug L.A."/>
            <person name="Thomas B.C."/>
            <person name="Sharon I."/>
            <person name="Castelle C.J."/>
            <person name="Singh A."/>
            <person name="Wilkins M.J."/>
            <person name="Williams K.H."/>
            <person name="Banfield J.F."/>
        </authorList>
    </citation>
    <scope>NUCLEOTIDE SEQUENCE [LARGE SCALE GENOMIC DNA]</scope>
</reference>
<accession>A0A0G1G1C7</accession>
<evidence type="ECO:0000313" key="1">
    <source>
        <dbReference type="EMBL" id="KKS92758.1"/>
    </source>
</evidence>
<gene>
    <name evidence="1" type="ORF">UV68_C0036G0022</name>
</gene>
<dbReference type="EMBL" id="LCFK01000036">
    <property type="protein sequence ID" value="KKS92758.1"/>
    <property type="molecule type" value="Genomic_DNA"/>
</dbReference>
<organism evidence="1 2">
    <name type="scientific">Candidatus Collierbacteria bacterium GW2011_GWC2_43_12</name>
    <dbReference type="NCBI Taxonomy" id="1618390"/>
    <lineage>
        <taxon>Bacteria</taxon>
        <taxon>Candidatus Collieribacteriota</taxon>
    </lineage>
</organism>
<evidence type="ECO:0000313" key="2">
    <source>
        <dbReference type="Proteomes" id="UP000033980"/>
    </source>
</evidence>
<sequence>METIFPPTWGMKRPHIRKIAESAGNFDKPKGRYFFCLLKSARVPIPLPMKYSIMAAKLFPIQETKIPTTGPNTAPLSITMGSVGMGVADSMPMRSMENSGPAIPVVGILFSIAMKSLRKKIISPMGRPKVIRTSNVFLMKTQDFFGINMFIIKVY</sequence>
<proteinExistence type="predicted"/>
<dbReference type="Proteomes" id="UP000033980">
    <property type="component" value="Unassembled WGS sequence"/>
</dbReference>
<comment type="caution">
    <text evidence="1">The sequence shown here is derived from an EMBL/GenBank/DDBJ whole genome shotgun (WGS) entry which is preliminary data.</text>
</comment>
<protein>
    <submittedName>
        <fullName evidence="1">Uncharacterized protein</fullName>
    </submittedName>
</protein>
<name>A0A0G1G1C7_9BACT</name>
<dbReference type="AlphaFoldDB" id="A0A0G1G1C7"/>